<dbReference type="OrthoDB" id="1708389at2759"/>
<feature type="compositionally biased region" description="Basic and acidic residues" evidence="1">
    <location>
        <begin position="94"/>
        <end position="103"/>
    </location>
</feature>
<dbReference type="InterPro" id="IPR011993">
    <property type="entry name" value="PH-like_dom_sf"/>
</dbReference>
<name>A0A4U8V344_STECR</name>
<reference evidence="4 5" key="1">
    <citation type="journal article" date="2015" name="Genome Biol.">
        <title>Comparative genomics of Steinernema reveals deeply conserved gene regulatory networks.</title>
        <authorList>
            <person name="Dillman A.R."/>
            <person name="Macchietto M."/>
            <person name="Porter C.F."/>
            <person name="Rogers A."/>
            <person name="Williams B."/>
            <person name="Antoshechkin I."/>
            <person name="Lee M.M."/>
            <person name="Goodwin Z."/>
            <person name="Lu X."/>
            <person name="Lewis E.E."/>
            <person name="Goodrich-Blair H."/>
            <person name="Stock S.P."/>
            <person name="Adams B.J."/>
            <person name="Sternberg P.W."/>
            <person name="Mortazavi A."/>
        </authorList>
    </citation>
    <scope>NUCLEOTIDE SEQUENCE [LARGE SCALE GENOMIC DNA]</scope>
    <source>
        <strain evidence="4 5">ALL</strain>
    </source>
</reference>
<dbReference type="EMBL" id="AZBU02000001">
    <property type="protein sequence ID" value="TMS38907.1"/>
    <property type="molecule type" value="Genomic_DNA"/>
</dbReference>
<protein>
    <recommendedName>
        <fullName evidence="3">GRAM domain-containing protein</fullName>
    </recommendedName>
</protein>
<evidence type="ECO:0000313" key="5">
    <source>
        <dbReference type="Proteomes" id="UP000298663"/>
    </source>
</evidence>
<evidence type="ECO:0000256" key="2">
    <source>
        <dbReference type="SAM" id="Phobius"/>
    </source>
</evidence>
<feature type="region of interest" description="Disordered" evidence="1">
    <location>
        <begin position="1"/>
        <end position="24"/>
    </location>
</feature>
<sequence>MMFPRSCDVTDRGEFGMDPKVKRPPKAMDEVAHKNGVNHLMDVLMKNYDIVSVLADFERPDTPVDHLPLSSRHSHNSALHERFLPSSDASNLKKTPDLSDHNTRNPHSGGSDNDMTEPHCNGWWSQWSASLKELCAEVVEALSENSDDVKAVENEHVRFSAHALSRDIKRCLTSSHGYLETGVALRELQMWKNPLVTLSLFFVYFYSVFRGWLLSLFFFVILLQLSINYLQTQKNINLGLNFLPRKELPVPKLDISGAQLVFDIARRAQILFKLTADVLEKLNSLFMWKRPDTTLKFFVIMLVFFLATSLFSGTTCATIVMVALGGKAFITTYLFNRFPKLRQKFDIIVHFFDRLPVLSDRHSTSPRKMLSPTHNVSPLHSPNSLTVSHGHVKKSRSMLSIASMGSRPRRGSLEESHGVAASSSESNLLLIASESQQNVIQIQTPERSSPEDSDSLQSEEQGIEIQRECYLCDTDKFFPISLIPGNLILNDICLIFKSTKADKSDLYIPFDEVVSVRKSESSRSLKLIPTSRRSLEINLKNRKKPYVFKGISKRDQFYESLLDTMNCS</sequence>
<organism evidence="4 5">
    <name type="scientific">Steinernema carpocapsae</name>
    <name type="common">Entomopathogenic nematode</name>
    <dbReference type="NCBI Taxonomy" id="34508"/>
    <lineage>
        <taxon>Eukaryota</taxon>
        <taxon>Metazoa</taxon>
        <taxon>Ecdysozoa</taxon>
        <taxon>Nematoda</taxon>
        <taxon>Chromadorea</taxon>
        <taxon>Rhabditida</taxon>
        <taxon>Tylenchina</taxon>
        <taxon>Panagrolaimomorpha</taxon>
        <taxon>Strongyloidoidea</taxon>
        <taxon>Steinernematidae</taxon>
        <taxon>Steinernema</taxon>
    </lineage>
</organism>
<dbReference type="EMBL" id="CM016762">
    <property type="protein sequence ID" value="TMS38907.1"/>
    <property type="molecule type" value="Genomic_DNA"/>
</dbReference>
<keyword evidence="2" id="KW-0472">Membrane</keyword>
<evidence type="ECO:0000259" key="3">
    <source>
        <dbReference type="Pfam" id="PF02893"/>
    </source>
</evidence>
<feature type="region of interest" description="Disordered" evidence="1">
    <location>
        <begin position="82"/>
        <end position="115"/>
    </location>
</feature>
<dbReference type="AlphaFoldDB" id="A0A4U8V344"/>
<evidence type="ECO:0000313" key="4">
    <source>
        <dbReference type="EMBL" id="TMS38907.1"/>
    </source>
</evidence>
<keyword evidence="2" id="KW-1133">Transmembrane helix</keyword>
<dbReference type="Pfam" id="PF02893">
    <property type="entry name" value="GRAM"/>
    <property type="match status" value="1"/>
</dbReference>
<feature type="transmembrane region" description="Helical" evidence="2">
    <location>
        <begin position="294"/>
        <end position="311"/>
    </location>
</feature>
<dbReference type="InterPro" id="IPR004182">
    <property type="entry name" value="GRAM"/>
</dbReference>
<feature type="compositionally biased region" description="Polar residues" evidence="1">
    <location>
        <begin position="372"/>
        <end position="387"/>
    </location>
</feature>
<feature type="region of interest" description="Disordered" evidence="1">
    <location>
        <begin position="361"/>
        <end position="394"/>
    </location>
</feature>
<feature type="domain" description="GRAM" evidence="3">
    <location>
        <begin position="459"/>
        <end position="565"/>
    </location>
</feature>
<comment type="caution">
    <text evidence="4">The sequence shown here is derived from an EMBL/GenBank/DDBJ whole genome shotgun (WGS) entry which is preliminary data.</text>
</comment>
<dbReference type="InterPro" id="IPR037847">
    <property type="entry name" value="GRAMDC4"/>
</dbReference>
<evidence type="ECO:0000256" key="1">
    <source>
        <dbReference type="SAM" id="MobiDB-lite"/>
    </source>
</evidence>
<feature type="compositionally biased region" description="Basic and acidic residues" evidence="1">
    <location>
        <begin position="8"/>
        <end position="24"/>
    </location>
</feature>
<keyword evidence="5" id="KW-1185">Reference proteome</keyword>
<dbReference type="Proteomes" id="UP000298663">
    <property type="component" value="Chromosome X"/>
</dbReference>
<reference evidence="4 5" key="2">
    <citation type="journal article" date="2019" name="G3 (Bethesda)">
        <title>Hybrid Assembly of the Genome of the Entomopathogenic Nematode Steinernema carpocapsae Identifies the X-Chromosome.</title>
        <authorList>
            <person name="Serra L."/>
            <person name="Macchietto M."/>
            <person name="Macias-Munoz A."/>
            <person name="McGill C.J."/>
            <person name="Rodriguez I.M."/>
            <person name="Rodriguez B."/>
            <person name="Murad R."/>
            <person name="Mortazavi A."/>
        </authorList>
    </citation>
    <scope>NUCLEOTIDE SEQUENCE [LARGE SCALE GENOMIC DNA]</scope>
    <source>
        <strain evidence="4 5">ALL</strain>
    </source>
</reference>
<dbReference type="PANTHER" id="PTHR37402">
    <property type="entry name" value="GRAM DOMAIN-CONTAINING PROTEIN 4"/>
    <property type="match status" value="1"/>
</dbReference>
<accession>A0A4U8V344</accession>
<dbReference type="Gene3D" id="2.30.29.30">
    <property type="entry name" value="Pleckstrin-homology domain (PH domain)/Phosphotyrosine-binding domain (PTB)"/>
    <property type="match status" value="1"/>
</dbReference>
<keyword evidence="2" id="KW-0812">Transmembrane</keyword>
<feature type="transmembrane region" description="Helical" evidence="2">
    <location>
        <begin position="212"/>
        <end position="230"/>
    </location>
</feature>
<dbReference type="PANTHER" id="PTHR37402:SF1">
    <property type="entry name" value="GRAM DOMAIN-CONTAINING PROTEIN 4"/>
    <property type="match status" value="1"/>
</dbReference>
<dbReference type="STRING" id="34508.A0A4U8V344"/>
<dbReference type="GO" id="GO:0034164">
    <property type="term" value="P:negative regulation of toll-like receptor 9 signaling pathway"/>
    <property type="evidence" value="ECO:0007669"/>
    <property type="project" value="TreeGrafter"/>
</dbReference>
<gene>
    <name evidence="4" type="ORF">L596_005530</name>
</gene>
<feature type="region of interest" description="Disordered" evidence="1">
    <location>
        <begin position="440"/>
        <end position="459"/>
    </location>
</feature>
<proteinExistence type="predicted"/>
<dbReference type="GO" id="GO:0006915">
    <property type="term" value="P:apoptotic process"/>
    <property type="evidence" value="ECO:0007669"/>
    <property type="project" value="InterPro"/>
</dbReference>